<dbReference type="EMBL" id="MU801894">
    <property type="protein sequence ID" value="KAJ3989870.1"/>
    <property type="molecule type" value="Genomic_DNA"/>
</dbReference>
<proteinExistence type="predicted"/>
<reference evidence="1" key="1">
    <citation type="submission" date="2022-08" db="EMBL/GenBank/DDBJ databases">
        <authorList>
            <consortium name="DOE Joint Genome Institute"/>
            <person name="Min B."/>
            <person name="Riley R."/>
            <person name="Sierra-Patev S."/>
            <person name="Naranjo-Ortiz M."/>
            <person name="Looney B."/>
            <person name="Konkel Z."/>
            <person name="Slot J.C."/>
            <person name="Sakamoto Y."/>
            <person name="Steenwyk J.L."/>
            <person name="Rokas A."/>
            <person name="Carro J."/>
            <person name="Camarero S."/>
            <person name="Ferreira P."/>
            <person name="Molpeceres G."/>
            <person name="Ruiz-Duenas F.J."/>
            <person name="Serrano A."/>
            <person name="Henrissat B."/>
            <person name="Drula E."/>
            <person name="Hughes K.W."/>
            <person name="Mata J.L."/>
            <person name="Ishikawa N.K."/>
            <person name="Vargas-Isla R."/>
            <person name="Ushijima S."/>
            <person name="Smith C.A."/>
            <person name="Ahrendt S."/>
            <person name="Andreopoulos W."/>
            <person name="He G."/>
            <person name="Labutti K."/>
            <person name="Lipzen A."/>
            <person name="Ng V."/>
            <person name="Sandor L."/>
            <person name="Barry K."/>
            <person name="Martinez A.T."/>
            <person name="Xiao Y."/>
            <person name="Gibbons J.G."/>
            <person name="Terashima K."/>
            <person name="Hibbett D.S."/>
            <person name="Grigoriev I.V."/>
        </authorList>
    </citation>
    <scope>NUCLEOTIDE SEQUENCE</scope>
    <source>
        <strain evidence="1">TFB7829</strain>
    </source>
</reference>
<sequence length="101" mass="11923">MHKVQWKIISFFLYTSHCHIHSCLGSRISAVPSWTSWRTHFTQEYKARGRGTNRHNKCELARNETSKLGRVKNNTFCTRNWVMRIVQTLPLVFILPAVTEY</sequence>
<dbReference type="Proteomes" id="UP001163850">
    <property type="component" value="Unassembled WGS sequence"/>
</dbReference>
<evidence type="ECO:0000313" key="1">
    <source>
        <dbReference type="EMBL" id="KAJ3989870.1"/>
    </source>
</evidence>
<comment type="caution">
    <text evidence="1">The sequence shown here is derived from an EMBL/GenBank/DDBJ whole genome shotgun (WGS) entry which is preliminary data.</text>
</comment>
<evidence type="ECO:0000313" key="2">
    <source>
        <dbReference type="Proteomes" id="UP001163850"/>
    </source>
</evidence>
<dbReference type="AlphaFoldDB" id="A0AA38QAW4"/>
<organism evidence="1 2">
    <name type="scientific">Lentinula detonsa</name>
    <dbReference type="NCBI Taxonomy" id="2804962"/>
    <lineage>
        <taxon>Eukaryota</taxon>
        <taxon>Fungi</taxon>
        <taxon>Dikarya</taxon>
        <taxon>Basidiomycota</taxon>
        <taxon>Agaricomycotina</taxon>
        <taxon>Agaricomycetes</taxon>
        <taxon>Agaricomycetidae</taxon>
        <taxon>Agaricales</taxon>
        <taxon>Marasmiineae</taxon>
        <taxon>Omphalotaceae</taxon>
        <taxon>Lentinula</taxon>
    </lineage>
</organism>
<protein>
    <submittedName>
        <fullName evidence="1">Uncharacterized protein</fullName>
    </submittedName>
</protein>
<accession>A0AA38QAW4</accession>
<gene>
    <name evidence="1" type="ORF">F5890DRAFT_1483287</name>
</gene>
<name>A0AA38QAW4_9AGAR</name>